<feature type="domain" description="UDP-glucose/GDP-mannose dehydrogenase N-terminal" evidence="4">
    <location>
        <begin position="37"/>
        <end position="140"/>
    </location>
</feature>
<comment type="similarity">
    <text evidence="1 2">Belongs to the UDP-glucose/GDP-mannose dehydrogenase family.</text>
</comment>
<dbReference type="GO" id="GO:0016616">
    <property type="term" value="F:oxidoreductase activity, acting on the CH-OH group of donors, NAD or NADP as acceptor"/>
    <property type="evidence" value="ECO:0007669"/>
    <property type="project" value="InterPro"/>
</dbReference>
<dbReference type="PANTHER" id="PTHR43750:SF3">
    <property type="entry name" value="UDP-GLUCOSE 6-DEHYDROGENASE TUAD"/>
    <property type="match status" value="1"/>
</dbReference>
<dbReference type="InterPro" id="IPR036291">
    <property type="entry name" value="NAD(P)-bd_dom_sf"/>
</dbReference>
<dbReference type="InterPro" id="IPR001732">
    <property type="entry name" value="UDP-Glc/GDP-Man_DH_N"/>
</dbReference>
<dbReference type="PIRSF" id="PIRSF000124">
    <property type="entry name" value="UDPglc_GDPman_dh"/>
    <property type="match status" value="1"/>
</dbReference>
<dbReference type="GO" id="GO:0000271">
    <property type="term" value="P:polysaccharide biosynthetic process"/>
    <property type="evidence" value="ECO:0007669"/>
    <property type="project" value="InterPro"/>
</dbReference>
<dbReference type="InterPro" id="IPR028359">
    <property type="entry name" value="UDP_ManNAc/GlcNAc_DH"/>
</dbReference>
<dbReference type="Pfam" id="PF03721">
    <property type="entry name" value="UDPG_MGDP_dh_N"/>
    <property type="match status" value="1"/>
</dbReference>
<dbReference type="InterPro" id="IPR017476">
    <property type="entry name" value="UDP-Glc/GDP-Man"/>
</dbReference>
<dbReference type="AlphaFoldDB" id="A0A1F7FKZ3"/>
<evidence type="ECO:0000256" key="2">
    <source>
        <dbReference type="PIRNR" id="PIRNR000124"/>
    </source>
</evidence>
<organism evidence="5 6">
    <name type="scientific">Candidatus Raymondbacteria bacterium RIFOXYD12_FULL_49_13</name>
    <dbReference type="NCBI Taxonomy" id="1817890"/>
    <lineage>
        <taxon>Bacteria</taxon>
        <taxon>Raymondiibacteriota</taxon>
    </lineage>
</organism>
<name>A0A1F7FKZ3_UNCRA</name>
<evidence type="ECO:0008006" key="7">
    <source>
        <dbReference type="Google" id="ProtNLM"/>
    </source>
</evidence>
<accession>A0A1F7FKZ3</accession>
<evidence type="ECO:0000313" key="5">
    <source>
        <dbReference type="EMBL" id="OGK07293.1"/>
    </source>
</evidence>
<dbReference type="InterPro" id="IPR013328">
    <property type="entry name" value="6PGD_dom2"/>
</dbReference>
<dbReference type="Pfam" id="PF00984">
    <property type="entry name" value="UDPG_MGDP_dh"/>
    <property type="match status" value="1"/>
</dbReference>
<dbReference type="InterPro" id="IPR008927">
    <property type="entry name" value="6-PGluconate_DH-like_C_sf"/>
</dbReference>
<dbReference type="EMBL" id="MFYX01000011">
    <property type="protein sequence ID" value="OGK07293.1"/>
    <property type="molecule type" value="Genomic_DNA"/>
</dbReference>
<sequence>MAKLGIIGFGIVGKAVEYGFRGSGNIITAYDKYKDLATLQTVVTSSEFIFVCLPTPYKNERIDLSIMDENIEQAAKFASGTDKIIIIKSTVVPGVTRAYVKKYPGVKFCFNPEFLTEANFLEDFVKGDRIVIGADDDKVSLRVTDLYRERFPLMPLYRTDLTTAEMVKYMANCYLATKVIFANEIFELCEKLGIKYEEVKSMVVADKRIGNTHLDVTTVKGFGGKCFPKDMVALMGLYRELGLDCSLMEAAWKKNLRIRKIKDWEEIPFVKT</sequence>
<dbReference type="SUPFAM" id="SSF51735">
    <property type="entry name" value="NAD(P)-binding Rossmann-fold domains"/>
    <property type="match status" value="1"/>
</dbReference>
<dbReference type="PANTHER" id="PTHR43750">
    <property type="entry name" value="UDP-GLUCOSE 6-DEHYDROGENASE TUAD"/>
    <property type="match status" value="1"/>
</dbReference>
<evidence type="ECO:0000259" key="4">
    <source>
        <dbReference type="Pfam" id="PF03721"/>
    </source>
</evidence>
<dbReference type="Gene3D" id="3.40.50.720">
    <property type="entry name" value="NAD(P)-binding Rossmann-like Domain"/>
    <property type="match status" value="1"/>
</dbReference>
<dbReference type="Gene3D" id="1.10.1040.10">
    <property type="entry name" value="N-(1-d-carboxylethyl)-l-norvaline Dehydrogenase, domain 2"/>
    <property type="match status" value="1"/>
</dbReference>
<evidence type="ECO:0000256" key="1">
    <source>
        <dbReference type="ARBA" id="ARBA00006601"/>
    </source>
</evidence>
<gene>
    <name evidence="5" type="ORF">A2519_14295</name>
</gene>
<reference evidence="5 6" key="1">
    <citation type="journal article" date="2016" name="Nat. Commun.">
        <title>Thousands of microbial genomes shed light on interconnected biogeochemical processes in an aquifer system.</title>
        <authorList>
            <person name="Anantharaman K."/>
            <person name="Brown C.T."/>
            <person name="Hug L.A."/>
            <person name="Sharon I."/>
            <person name="Castelle C.J."/>
            <person name="Probst A.J."/>
            <person name="Thomas B.C."/>
            <person name="Singh A."/>
            <person name="Wilkins M.J."/>
            <person name="Karaoz U."/>
            <person name="Brodie E.L."/>
            <person name="Williams K.H."/>
            <person name="Hubbard S.S."/>
            <person name="Banfield J.F."/>
        </authorList>
    </citation>
    <scope>NUCLEOTIDE SEQUENCE [LARGE SCALE GENOMIC DNA]</scope>
</reference>
<proteinExistence type="inferred from homology"/>
<dbReference type="SUPFAM" id="SSF48179">
    <property type="entry name" value="6-phosphogluconate dehydrogenase C-terminal domain-like"/>
    <property type="match status" value="1"/>
</dbReference>
<dbReference type="GO" id="GO:0051287">
    <property type="term" value="F:NAD binding"/>
    <property type="evidence" value="ECO:0007669"/>
    <property type="project" value="InterPro"/>
</dbReference>
<evidence type="ECO:0000313" key="6">
    <source>
        <dbReference type="Proteomes" id="UP000179243"/>
    </source>
</evidence>
<evidence type="ECO:0000259" key="3">
    <source>
        <dbReference type="Pfam" id="PF00984"/>
    </source>
</evidence>
<dbReference type="Proteomes" id="UP000179243">
    <property type="component" value="Unassembled WGS sequence"/>
</dbReference>
<dbReference type="GO" id="GO:0016628">
    <property type="term" value="F:oxidoreductase activity, acting on the CH-CH group of donors, NAD or NADP as acceptor"/>
    <property type="evidence" value="ECO:0007669"/>
    <property type="project" value="InterPro"/>
</dbReference>
<comment type="caution">
    <text evidence="5">The sequence shown here is derived from an EMBL/GenBank/DDBJ whole genome shotgun (WGS) entry which is preliminary data.</text>
</comment>
<protein>
    <recommendedName>
        <fullName evidence="7">UDP-glucose/GDP-mannose dehydrogenase C-terminal domain-containing protein</fullName>
    </recommendedName>
</protein>
<dbReference type="InterPro" id="IPR014026">
    <property type="entry name" value="UDP-Glc/GDP-Man_DH_dimer"/>
</dbReference>
<feature type="domain" description="UDP-glucose/GDP-mannose dehydrogenase dimerisation" evidence="3">
    <location>
        <begin position="163"/>
        <end position="255"/>
    </location>
</feature>
<dbReference type="PIRSF" id="PIRSF500136">
    <property type="entry name" value="UDP_ManNAc_DH"/>
    <property type="match status" value="1"/>
</dbReference>